<dbReference type="Proteomes" id="UP000814140">
    <property type="component" value="Unassembled WGS sequence"/>
</dbReference>
<dbReference type="EMBL" id="MU277204">
    <property type="protein sequence ID" value="KAI0063175.1"/>
    <property type="molecule type" value="Genomic_DNA"/>
</dbReference>
<name>A0ACB8T4K4_9AGAM</name>
<evidence type="ECO:0000313" key="2">
    <source>
        <dbReference type="Proteomes" id="UP000814140"/>
    </source>
</evidence>
<keyword evidence="2" id="KW-1185">Reference proteome</keyword>
<gene>
    <name evidence="1" type="ORF">BV25DRAFT_1915497</name>
</gene>
<sequence>MTSHWHGLDSLTVTEILARSRTSNYSAMSALAFTFWDIVITFDDMVATVWTKRWNVTSTLCVVIQVVSLTSQSRDEHKRDIDQYSDYTLIAMPENGQDPGCCWCVLDNLIVVALYSDKPHLKVVLWALWTAELAVIAAVFDVVANRMQFGPHLCHVTSIPGWYSVLFALPLSVEVPLFMLTMVKFRQSLREGWFGSPIVSNFMRDGLWAFTLPLLSVVANILCVPLLVPVLASVAYPWQIAVSGFVGYRLVLHLRKVQQQVDAEEEHRPESENVALDTVIFGITASGVTQFCAWVYANEKDWGSKILAIERLSAWKSITTLPHALESLLSLLTVVLQDHNQLAATSSLSLRQSYATAVIRLVNGLVDPLQVGAYARSIASIAVQLGLPAWLVELRHAATHEDLPSLELLREAAKESLNWLLHNYLLPTLNPSVERPPPITALRPLSPTLKQYKTLLKSITRDASLRPQYQAEVTKILRDIERWVAEAKVAANVTTSGGWELGDTLDDTADEDDSKELWALERLCDELLSKGMLVPMSKKKRAVPNGPLTPPPTLISLWTPLLDNIRTLHPSFPAVLTSHIIAHLIGSPSGMAPDPEAQAVSSDAVQDDPSYDVCLASWAVWSIESQAPSHLNSDPAPPKEDAFFLLANGLGPQFSASEKPKLGARTLLKALCANDPRLTQISAALLSSSRPPEADMQQWDETYLDVMDERLKAVLALPSDGSAHAPRAPGAEPAREPPPDTIGLPHGWRLLSERTGWKPRPIGVYD</sequence>
<accession>A0ACB8T4K4</accession>
<comment type="caution">
    <text evidence="1">The sequence shown here is derived from an EMBL/GenBank/DDBJ whole genome shotgun (WGS) entry which is preliminary data.</text>
</comment>
<evidence type="ECO:0000313" key="1">
    <source>
        <dbReference type="EMBL" id="KAI0063175.1"/>
    </source>
</evidence>
<reference evidence="1" key="1">
    <citation type="submission" date="2021-03" db="EMBL/GenBank/DDBJ databases">
        <authorList>
            <consortium name="DOE Joint Genome Institute"/>
            <person name="Ahrendt S."/>
            <person name="Looney B.P."/>
            <person name="Miyauchi S."/>
            <person name="Morin E."/>
            <person name="Drula E."/>
            <person name="Courty P.E."/>
            <person name="Chicoki N."/>
            <person name="Fauchery L."/>
            <person name="Kohler A."/>
            <person name="Kuo A."/>
            <person name="Labutti K."/>
            <person name="Pangilinan J."/>
            <person name="Lipzen A."/>
            <person name="Riley R."/>
            <person name="Andreopoulos W."/>
            <person name="He G."/>
            <person name="Johnson J."/>
            <person name="Barry K.W."/>
            <person name="Grigoriev I.V."/>
            <person name="Nagy L."/>
            <person name="Hibbett D."/>
            <person name="Henrissat B."/>
            <person name="Matheny P.B."/>
            <person name="Labbe J."/>
            <person name="Martin F."/>
        </authorList>
    </citation>
    <scope>NUCLEOTIDE SEQUENCE</scope>
    <source>
        <strain evidence="1">HHB10654</strain>
    </source>
</reference>
<protein>
    <submittedName>
        <fullName evidence="1">Las1-domain-containing protein</fullName>
    </submittedName>
</protein>
<organism evidence="1 2">
    <name type="scientific">Artomyces pyxidatus</name>
    <dbReference type="NCBI Taxonomy" id="48021"/>
    <lineage>
        <taxon>Eukaryota</taxon>
        <taxon>Fungi</taxon>
        <taxon>Dikarya</taxon>
        <taxon>Basidiomycota</taxon>
        <taxon>Agaricomycotina</taxon>
        <taxon>Agaricomycetes</taxon>
        <taxon>Russulales</taxon>
        <taxon>Auriscalpiaceae</taxon>
        <taxon>Artomyces</taxon>
    </lineage>
</organism>
<proteinExistence type="predicted"/>
<reference evidence="1" key="2">
    <citation type="journal article" date="2022" name="New Phytol.">
        <title>Evolutionary transition to the ectomycorrhizal habit in the genomes of a hyperdiverse lineage of mushroom-forming fungi.</title>
        <authorList>
            <person name="Looney B."/>
            <person name="Miyauchi S."/>
            <person name="Morin E."/>
            <person name="Drula E."/>
            <person name="Courty P.E."/>
            <person name="Kohler A."/>
            <person name="Kuo A."/>
            <person name="LaButti K."/>
            <person name="Pangilinan J."/>
            <person name="Lipzen A."/>
            <person name="Riley R."/>
            <person name="Andreopoulos W."/>
            <person name="He G."/>
            <person name="Johnson J."/>
            <person name="Nolan M."/>
            <person name="Tritt A."/>
            <person name="Barry K.W."/>
            <person name="Grigoriev I.V."/>
            <person name="Nagy L.G."/>
            <person name="Hibbett D."/>
            <person name="Henrissat B."/>
            <person name="Matheny P.B."/>
            <person name="Labbe J."/>
            <person name="Martin F.M."/>
        </authorList>
    </citation>
    <scope>NUCLEOTIDE SEQUENCE</scope>
    <source>
        <strain evidence="1">HHB10654</strain>
    </source>
</reference>